<organism evidence="1 2">
    <name type="scientific">Diversispora eburnea</name>
    <dbReference type="NCBI Taxonomy" id="1213867"/>
    <lineage>
        <taxon>Eukaryota</taxon>
        <taxon>Fungi</taxon>
        <taxon>Fungi incertae sedis</taxon>
        <taxon>Mucoromycota</taxon>
        <taxon>Glomeromycotina</taxon>
        <taxon>Glomeromycetes</taxon>
        <taxon>Diversisporales</taxon>
        <taxon>Diversisporaceae</taxon>
        <taxon>Diversispora</taxon>
    </lineage>
</organism>
<reference evidence="1" key="1">
    <citation type="submission" date="2021-06" db="EMBL/GenBank/DDBJ databases">
        <authorList>
            <person name="Kallberg Y."/>
            <person name="Tangrot J."/>
            <person name="Rosling A."/>
        </authorList>
    </citation>
    <scope>NUCLEOTIDE SEQUENCE</scope>
    <source>
        <strain evidence="1">AZ414A</strain>
    </source>
</reference>
<evidence type="ECO:0000313" key="2">
    <source>
        <dbReference type="Proteomes" id="UP000789706"/>
    </source>
</evidence>
<dbReference type="EMBL" id="CAJVPK010000437">
    <property type="protein sequence ID" value="CAG8510212.1"/>
    <property type="molecule type" value="Genomic_DNA"/>
</dbReference>
<proteinExistence type="predicted"/>
<dbReference type="Proteomes" id="UP000789706">
    <property type="component" value="Unassembled WGS sequence"/>
</dbReference>
<sequence>MDAKGKEPLLLRDEDKLTKLTLLNLRPEQVIVIFDNNFNELRRFSFDNRNKIFDDNKILCKMAENVPESLETIEMIMGIISLIV</sequence>
<dbReference type="AlphaFoldDB" id="A0A9N8ZXL6"/>
<comment type="caution">
    <text evidence="1">The sequence shown here is derived from an EMBL/GenBank/DDBJ whole genome shotgun (WGS) entry which is preliminary data.</text>
</comment>
<accession>A0A9N8ZXL6</accession>
<gene>
    <name evidence="1" type="ORF">DEBURN_LOCUS5133</name>
</gene>
<keyword evidence="2" id="KW-1185">Reference proteome</keyword>
<evidence type="ECO:0000313" key="1">
    <source>
        <dbReference type="EMBL" id="CAG8510212.1"/>
    </source>
</evidence>
<name>A0A9N8ZXL6_9GLOM</name>
<protein>
    <submittedName>
        <fullName evidence="1">8169_t:CDS:1</fullName>
    </submittedName>
</protein>
<dbReference type="OrthoDB" id="2373953at2759"/>